<dbReference type="Gene3D" id="3.40.50.11240">
    <property type="entry name" value="Ethanolamine ammonia-lyase light chain (EutC)"/>
    <property type="match status" value="1"/>
</dbReference>
<dbReference type="GO" id="GO:0031419">
    <property type="term" value="F:cobalamin binding"/>
    <property type="evidence" value="ECO:0007669"/>
    <property type="project" value="UniProtKB-UniRule"/>
</dbReference>
<evidence type="ECO:0000256" key="6">
    <source>
        <dbReference type="SAM" id="MobiDB-lite"/>
    </source>
</evidence>
<dbReference type="Pfam" id="PF05985">
    <property type="entry name" value="EutC"/>
    <property type="match status" value="1"/>
</dbReference>
<dbReference type="PANTHER" id="PTHR39330:SF1">
    <property type="entry name" value="ETHANOLAMINE AMMONIA-LYASE SMALL SUBUNIT"/>
    <property type="match status" value="1"/>
</dbReference>
<dbReference type="PANTHER" id="PTHR39330">
    <property type="entry name" value="ETHANOLAMINE AMMONIA-LYASE LIGHT CHAIN"/>
    <property type="match status" value="1"/>
</dbReference>
<evidence type="ECO:0000256" key="5">
    <source>
        <dbReference type="HAMAP-Rule" id="MF_00601"/>
    </source>
</evidence>
<accession>A0A9X3ECG8</accession>
<feature type="binding site" evidence="5">
    <location>
        <position position="177"/>
    </location>
    <ligand>
        <name>adenosylcob(III)alamin</name>
        <dbReference type="ChEBI" id="CHEBI:18408"/>
    </ligand>
</feature>
<dbReference type="HAMAP" id="MF_00601">
    <property type="entry name" value="EutC"/>
    <property type="match status" value="1"/>
</dbReference>
<dbReference type="AlphaFoldDB" id="A0A9X3ECG8"/>
<comment type="pathway">
    <text evidence="5">Amine and polyamine degradation; ethanolamine degradation.</text>
</comment>
<dbReference type="GO" id="GO:0006520">
    <property type="term" value="P:amino acid metabolic process"/>
    <property type="evidence" value="ECO:0007669"/>
    <property type="project" value="InterPro"/>
</dbReference>
<feature type="binding site" evidence="5">
    <location>
        <position position="198"/>
    </location>
    <ligand>
        <name>adenosylcob(III)alamin</name>
        <dbReference type="ChEBI" id="CHEBI:18408"/>
    </ligand>
</feature>
<evidence type="ECO:0000256" key="2">
    <source>
        <dbReference type="ARBA" id="ARBA00023239"/>
    </source>
</evidence>
<comment type="similarity">
    <text evidence="5">Belongs to the EutC family.</text>
</comment>
<feature type="binding site" evidence="5">
    <location>
        <position position="227"/>
    </location>
    <ligand>
        <name>adenosylcob(III)alamin</name>
        <dbReference type="ChEBI" id="CHEBI:18408"/>
    </ligand>
</feature>
<proteinExistence type="inferred from homology"/>
<dbReference type="RefSeq" id="WP_283173228.1">
    <property type="nucleotide sequence ID" value="NZ_JAPNOA010000020.1"/>
</dbReference>
<evidence type="ECO:0000256" key="1">
    <source>
        <dbReference type="ARBA" id="ARBA00022628"/>
    </source>
</evidence>
<comment type="subunit">
    <text evidence="5">The basic unit is a heterodimer which dimerizes to form tetramers. The heterotetramers trimerize; 6 large subunits form a core ring with 6 small subunits projecting outwards.</text>
</comment>
<protein>
    <recommendedName>
        <fullName evidence="5">Ethanolamine ammonia-lyase small subunit</fullName>
        <shortName evidence="5">EAL small subunit</shortName>
        <ecNumber evidence="5">4.3.1.7</ecNumber>
    </recommendedName>
</protein>
<evidence type="ECO:0000256" key="4">
    <source>
        <dbReference type="ARBA" id="ARBA00024446"/>
    </source>
</evidence>
<organism evidence="7 8">
    <name type="scientific">Parathalassolituus penaei</name>
    <dbReference type="NCBI Taxonomy" id="2997323"/>
    <lineage>
        <taxon>Bacteria</taxon>
        <taxon>Pseudomonadati</taxon>
        <taxon>Pseudomonadota</taxon>
        <taxon>Gammaproteobacteria</taxon>
        <taxon>Oceanospirillales</taxon>
        <taxon>Oceanospirillaceae</taxon>
        <taxon>Parathalassolituus</taxon>
    </lineage>
</organism>
<dbReference type="EC" id="4.3.1.7" evidence="5"/>
<dbReference type="PIRSF" id="PIRSF018982">
    <property type="entry name" value="EutC"/>
    <property type="match status" value="1"/>
</dbReference>
<evidence type="ECO:0000313" key="7">
    <source>
        <dbReference type="EMBL" id="MCY0965012.1"/>
    </source>
</evidence>
<keyword evidence="4 5" id="KW-1283">Bacterial microcompartment</keyword>
<name>A0A9X3ECG8_9GAMM</name>
<keyword evidence="8" id="KW-1185">Reference proteome</keyword>
<comment type="subcellular location">
    <subcellularLocation>
        <location evidence="5">Bacterial microcompartment</location>
    </subcellularLocation>
</comment>
<comment type="catalytic activity">
    <reaction evidence="5">
        <text>ethanolamine = acetaldehyde + NH4(+)</text>
        <dbReference type="Rhea" id="RHEA:15313"/>
        <dbReference type="ChEBI" id="CHEBI:15343"/>
        <dbReference type="ChEBI" id="CHEBI:28938"/>
        <dbReference type="ChEBI" id="CHEBI:57603"/>
        <dbReference type="EC" id="4.3.1.7"/>
    </reaction>
</comment>
<dbReference type="GO" id="GO:0009350">
    <property type="term" value="C:ethanolamine ammonia-lyase complex"/>
    <property type="evidence" value="ECO:0007669"/>
    <property type="project" value="UniProtKB-UniRule"/>
</dbReference>
<dbReference type="NCBIfam" id="NF003971">
    <property type="entry name" value="PRK05465.1"/>
    <property type="match status" value="1"/>
</dbReference>
<keyword evidence="3 5" id="KW-0170">Cobalt</keyword>
<keyword evidence="2 5" id="KW-0456">Lyase</keyword>
<dbReference type="InterPro" id="IPR042251">
    <property type="entry name" value="EutC_C"/>
</dbReference>
<comment type="function">
    <text evidence="5">Catalyzes the deamination of various vicinal amino-alcohols to oxo compounds. Allows this organism to utilize ethanolamine as the sole source of nitrogen and carbon in the presence of external vitamin B12.</text>
</comment>
<dbReference type="GO" id="GO:0046336">
    <property type="term" value="P:ethanolamine catabolic process"/>
    <property type="evidence" value="ECO:0007669"/>
    <property type="project" value="UniProtKB-UniRule"/>
</dbReference>
<gene>
    <name evidence="5 7" type="primary">eutC</name>
    <name evidence="7" type="ORF">OUO13_07420</name>
</gene>
<reference evidence="7" key="1">
    <citation type="submission" date="2022-11" db="EMBL/GenBank/DDBJ databases">
        <title>Parathalassolutuus dongxingensis gen. nov., sp. nov., a novel member of family Oceanospirillaceae isolated from a coastal shrimp pond in Guangxi, China.</title>
        <authorList>
            <person name="Chen H."/>
        </authorList>
    </citation>
    <scope>NUCLEOTIDE SEQUENCE</scope>
    <source>
        <strain evidence="7">G-43</strain>
    </source>
</reference>
<comment type="caution">
    <text evidence="7">The sequence shown here is derived from an EMBL/GenBank/DDBJ whole genome shotgun (WGS) entry which is preliminary data.</text>
</comment>
<dbReference type="Gene3D" id="1.10.30.40">
    <property type="entry name" value="Ethanolamine ammonia-lyase light chain (EutC), N-terminal domain"/>
    <property type="match status" value="1"/>
</dbReference>
<keyword evidence="1 5" id="KW-0846">Cobalamin</keyword>
<dbReference type="GO" id="GO:0008851">
    <property type="term" value="F:ethanolamine ammonia-lyase activity"/>
    <property type="evidence" value="ECO:0007669"/>
    <property type="project" value="UniProtKB-UniRule"/>
</dbReference>
<dbReference type="GO" id="GO:0031471">
    <property type="term" value="C:ethanolamine degradation polyhedral organelle"/>
    <property type="evidence" value="ECO:0007669"/>
    <property type="project" value="UniProtKB-UniRule"/>
</dbReference>
<dbReference type="Proteomes" id="UP001150830">
    <property type="component" value="Unassembled WGS sequence"/>
</dbReference>
<dbReference type="EMBL" id="JAPNOA010000020">
    <property type="protein sequence ID" value="MCY0965012.1"/>
    <property type="molecule type" value="Genomic_DNA"/>
</dbReference>
<evidence type="ECO:0000256" key="3">
    <source>
        <dbReference type="ARBA" id="ARBA00023285"/>
    </source>
</evidence>
<feature type="region of interest" description="Disordered" evidence="6">
    <location>
        <begin position="261"/>
        <end position="283"/>
    </location>
</feature>
<sequence length="283" mass="31388">MVNQPEDWNGVVDNPWRRLRSYTAARIGLGRSGVSLPTRELLEFQLAHARARDAVHTPLDLDGITLQLEQLAADQPLLNPALPLHLHSEAVDRMTYLQRPDLGRRLSEASRVLLQQEQEQDNVSEPYDLALVIADGLSATAIAHNAVLFIRELASAMASSEHRWRLAPISLVQQGRVAIGDDIGELLNARTVLVLIGERPGLSSPDSLGLYLTWNPHRGLTDAWRNCISNVRPEGLNHPEAARKALYLLSEARRLQLSGVNLKDRSDDTPLEQQHESGSFLLG</sequence>
<dbReference type="InterPro" id="IPR042255">
    <property type="entry name" value="EutC_N"/>
</dbReference>
<evidence type="ECO:0000313" key="8">
    <source>
        <dbReference type="Proteomes" id="UP001150830"/>
    </source>
</evidence>
<dbReference type="InterPro" id="IPR009246">
    <property type="entry name" value="EutC"/>
</dbReference>
<comment type="cofactor">
    <cofactor evidence="5">
        <name>adenosylcob(III)alamin</name>
        <dbReference type="ChEBI" id="CHEBI:18408"/>
    </cofactor>
    <text evidence="5">Binds between the large and small subunits.</text>
</comment>